<dbReference type="AlphaFoldDB" id="A0AB34JFQ2"/>
<dbReference type="EMBL" id="JBGBPQ010000008">
    <property type="protein sequence ID" value="KAL1520815.1"/>
    <property type="molecule type" value="Genomic_DNA"/>
</dbReference>
<keyword evidence="1" id="KW-0732">Signal</keyword>
<comment type="caution">
    <text evidence="2">The sequence shown here is derived from an EMBL/GenBank/DDBJ whole genome shotgun (WGS) entry which is preliminary data.</text>
</comment>
<dbReference type="Proteomes" id="UP001515480">
    <property type="component" value="Unassembled WGS sequence"/>
</dbReference>
<gene>
    <name evidence="2" type="ORF">AB1Y20_022377</name>
</gene>
<evidence type="ECO:0000313" key="2">
    <source>
        <dbReference type="EMBL" id="KAL1520815.1"/>
    </source>
</evidence>
<dbReference type="InterPro" id="IPR029063">
    <property type="entry name" value="SAM-dependent_MTases_sf"/>
</dbReference>
<feature type="signal peptide" evidence="1">
    <location>
        <begin position="1"/>
        <end position="22"/>
    </location>
</feature>
<accession>A0AB34JFQ2</accession>
<dbReference type="SUPFAM" id="SSF53335">
    <property type="entry name" value="S-adenosyl-L-methionine-dependent methyltransferases"/>
    <property type="match status" value="2"/>
</dbReference>
<evidence type="ECO:0000313" key="3">
    <source>
        <dbReference type="Proteomes" id="UP001515480"/>
    </source>
</evidence>
<dbReference type="Gene3D" id="3.40.50.150">
    <property type="entry name" value="Vaccinia Virus protein VP39"/>
    <property type="match status" value="1"/>
</dbReference>
<keyword evidence="3" id="KW-1185">Reference proteome</keyword>
<protein>
    <submittedName>
        <fullName evidence="2">Uncharacterized protein</fullName>
    </submittedName>
</protein>
<organism evidence="2 3">
    <name type="scientific">Prymnesium parvum</name>
    <name type="common">Toxic golden alga</name>
    <dbReference type="NCBI Taxonomy" id="97485"/>
    <lineage>
        <taxon>Eukaryota</taxon>
        <taxon>Haptista</taxon>
        <taxon>Haptophyta</taxon>
        <taxon>Prymnesiophyceae</taxon>
        <taxon>Prymnesiales</taxon>
        <taxon>Prymnesiaceae</taxon>
        <taxon>Prymnesium</taxon>
    </lineage>
</organism>
<proteinExistence type="predicted"/>
<sequence>MVMALCSLVCALRLQVPKPLHATPHAVPQAAPLAWLHSAPPLLPRVSPLRHAHVISLEVGDTIQFEDTRSFGPWWRGGRLREAVRRLLEPRSEAGFNRAAVRPDGRVVFAERSAHGNGIVRVNAHGAWRCLMTDEVEQGLAYIDRRTGALQPDVLGYQYLRVMAAAAVAFGALPSADSSPPPPAAGTFVCVGLGSGALPGFLAHHMLDVLVVEIDPVVVRAARDVIGAALLVEVQLLVEEQQAALLVEEQQAALLVEEQQAALLVEEQQAALLVEEQQAAPLVEEQQAALLVEEQQAAPLVEEQQAALLVEEQQAAPLVEEQQSDRPAERRSGVPVVLCDAALFMRRRARRHAEPSPSARTPEHIFAIFLDAFDANGSTPSHLLAPTFLDDCSAALAPGGVVVANLFNGAPRSPERRAFSAFANRLAKCVGPVYSFSVAGQLESVVLVARKGDATPRPGRRDIRRAARHGVRAHGFRSDYGRLLRGMHWVECCSNEQDVREYIPPRSAECNPLVQCPAFWADTLQLGTTAIDWL</sequence>
<evidence type="ECO:0000256" key="1">
    <source>
        <dbReference type="SAM" id="SignalP"/>
    </source>
</evidence>
<reference evidence="2 3" key="1">
    <citation type="journal article" date="2024" name="Science">
        <title>Giant polyketide synthase enzymes in the biosynthesis of giant marine polyether toxins.</title>
        <authorList>
            <person name="Fallon T.R."/>
            <person name="Shende V.V."/>
            <person name="Wierzbicki I.H."/>
            <person name="Pendleton A.L."/>
            <person name="Watervoot N.F."/>
            <person name="Auber R.P."/>
            <person name="Gonzalez D.J."/>
            <person name="Wisecaver J.H."/>
            <person name="Moore B.S."/>
        </authorList>
    </citation>
    <scope>NUCLEOTIDE SEQUENCE [LARGE SCALE GENOMIC DNA]</scope>
    <source>
        <strain evidence="2 3">12B1</strain>
    </source>
</reference>
<feature type="chain" id="PRO_5044238039" evidence="1">
    <location>
        <begin position="23"/>
        <end position="534"/>
    </location>
</feature>
<name>A0AB34JFQ2_PRYPA</name>